<reference evidence="7 8" key="1">
    <citation type="submission" date="2024-04" db="EMBL/GenBank/DDBJ databases">
        <title>The reference genome of an endangered Asteraceae, Deinandra increscens subsp. villosa, native to the Central Coast of California.</title>
        <authorList>
            <person name="Guilliams M."/>
            <person name="Hasenstab-Lehman K."/>
            <person name="Meyer R."/>
            <person name="Mcevoy S."/>
        </authorList>
    </citation>
    <scope>NUCLEOTIDE SEQUENCE [LARGE SCALE GENOMIC DNA]</scope>
    <source>
        <tissue evidence="7">Leaf</tissue>
    </source>
</reference>
<gene>
    <name evidence="7" type="ORF">SSX86_027125</name>
</gene>
<proteinExistence type="inferred from homology"/>
<evidence type="ECO:0000313" key="8">
    <source>
        <dbReference type="Proteomes" id="UP001408789"/>
    </source>
</evidence>
<dbReference type="PANTHER" id="PTHR11941:SF75">
    <property type="entry name" value="ENOYL-COA HYDRATASE_ISOMERASE FAMILY PROTEIN"/>
    <property type="match status" value="1"/>
</dbReference>
<dbReference type="Pfam" id="PF00378">
    <property type="entry name" value="ECH_1"/>
    <property type="match status" value="1"/>
</dbReference>
<dbReference type="InterPro" id="IPR001753">
    <property type="entry name" value="Enoyl-CoA_hydra/iso"/>
</dbReference>
<dbReference type="GO" id="GO:0006635">
    <property type="term" value="P:fatty acid beta-oxidation"/>
    <property type="evidence" value="ECO:0007669"/>
    <property type="project" value="TreeGrafter"/>
</dbReference>
<dbReference type="AlphaFoldDB" id="A0AAP0GMT3"/>
<comment type="catalytic activity">
    <reaction evidence="1">
        <text>a (3Z)-enoyl-CoA = a 4-saturated (2E)-enoyl-CoA</text>
        <dbReference type="Rhea" id="RHEA:45900"/>
        <dbReference type="ChEBI" id="CHEBI:85097"/>
        <dbReference type="ChEBI" id="CHEBI:85489"/>
        <dbReference type="EC" id="5.3.3.8"/>
    </reaction>
</comment>
<name>A0AAP0GMT3_9ASTR</name>
<organism evidence="7 8">
    <name type="scientific">Deinandra increscens subsp. villosa</name>
    <dbReference type="NCBI Taxonomy" id="3103831"/>
    <lineage>
        <taxon>Eukaryota</taxon>
        <taxon>Viridiplantae</taxon>
        <taxon>Streptophyta</taxon>
        <taxon>Embryophyta</taxon>
        <taxon>Tracheophyta</taxon>
        <taxon>Spermatophyta</taxon>
        <taxon>Magnoliopsida</taxon>
        <taxon>eudicotyledons</taxon>
        <taxon>Gunneridae</taxon>
        <taxon>Pentapetalae</taxon>
        <taxon>asterids</taxon>
        <taxon>campanulids</taxon>
        <taxon>Asterales</taxon>
        <taxon>Asteraceae</taxon>
        <taxon>Asteroideae</taxon>
        <taxon>Heliantheae alliance</taxon>
        <taxon>Madieae</taxon>
        <taxon>Madiinae</taxon>
        <taxon>Deinandra</taxon>
    </lineage>
</organism>
<sequence length="231" mass="24914">MCSLEKRGNLFVLTLTGDGADEHRLDSALISSIRTALLDAKVHSTHGSVFITVANGKFFSNGLALDPASSPSTSILELSEVYRSMLADFVSLPMPTISVVTGHAVGGGLGLAICHDYVFMSRGHGVLWMNEVHTGMLIPDFGIELLRSKVMKGGSLRDILLRGVKVKADEAVTMGLVDVACDSRESAVEGGFRMGVELAKMKWDGEFYAKMRKSLYPNLCSKLGLGYKARL</sequence>
<accession>A0AAP0GMT3</accession>
<keyword evidence="8" id="KW-1185">Reference proteome</keyword>
<dbReference type="GO" id="GO:0005777">
    <property type="term" value="C:peroxisome"/>
    <property type="evidence" value="ECO:0007669"/>
    <property type="project" value="TreeGrafter"/>
</dbReference>
<dbReference type="EMBL" id="JBCNJP010000025">
    <property type="protein sequence ID" value="KAK9056038.1"/>
    <property type="molecule type" value="Genomic_DNA"/>
</dbReference>
<dbReference type="EC" id="5.3.3.8" evidence="5"/>
<dbReference type="CDD" id="cd06558">
    <property type="entry name" value="crotonase-like"/>
    <property type="match status" value="1"/>
</dbReference>
<evidence type="ECO:0000256" key="6">
    <source>
        <dbReference type="ARBA" id="ARBA00023098"/>
    </source>
</evidence>
<evidence type="ECO:0000256" key="2">
    <source>
        <dbReference type="ARBA" id="ARBA00000765"/>
    </source>
</evidence>
<dbReference type="GO" id="GO:0004165">
    <property type="term" value="F:delta(3)-delta(2)-enoyl-CoA isomerase activity"/>
    <property type="evidence" value="ECO:0007669"/>
    <property type="project" value="UniProtKB-EC"/>
</dbReference>
<dbReference type="FunFam" id="3.90.226.10:FF:000049">
    <property type="entry name" value="Enoyl-CoA delta isomerase 3"/>
    <property type="match status" value="1"/>
</dbReference>
<evidence type="ECO:0000256" key="5">
    <source>
        <dbReference type="ARBA" id="ARBA00012064"/>
    </source>
</evidence>
<evidence type="ECO:0000256" key="3">
    <source>
        <dbReference type="ARBA" id="ARBA00005005"/>
    </source>
</evidence>
<comment type="similarity">
    <text evidence="4">Belongs to the enoyl-CoA hydratase/isomerase family.</text>
</comment>
<keyword evidence="6" id="KW-0443">Lipid metabolism</keyword>
<protein>
    <recommendedName>
        <fullName evidence="5">Delta(3)-Delta(2)-enoyl-CoA isomerase</fullName>
        <ecNumber evidence="5">5.3.3.8</ecNumber>
    </recommendedName>
</protein>
<dbReference type="SUPFAM" id="SSF52096">
    <property type="entry name" value="ClpP/crotonase"/>
    <property type="match status" value="1"/>
</dbReference>
<comment type="pathway">
    <text evidence="3">Lipid metabolism; fatty acid beta-oxidation.</text>
</comment>
<evidence type="ECO:0000256" key="4">
    <source>
        <dbReference type="ARBA" id="ARBA00005254"/>
    </source>
</evidence>
<dbReference type="Gene3D" id="3.90.226.10">
    <property type="entry name" value="2-enoyl-CoA Hydratase, Chain A, domain 1"/>
    <property type="match status" value="1"/>
</dbReference>
<evidence type="ECO:0000313" key="7">
    <source>
        <dbReference type="EMBL" id="KAK9056038.1"/>
    </source>
</evidence>
<comment type="caution">
    <text evidence="7">The sequence shown here is derived from an EMBL/GenBank/DDBJ whole genome shotgun (WGS) entry which is preliminary data.</text>
</comment>
<dbReference type="Proteomes" id="UP001408789">
    <property type="component" value="Unassembled WGS sequence"/>
</dbReference>
<evidence type="ECO:0000256" key="1">
    <source>
        <dbReference type="ARBA" id="ARBA00000452"/>
    </source>
</evidence>
<dbReference type="PANTHER" id="PTHR11941">
    <property type="entry name" value="ENOYL-COA HYDRATASE-RELATED"/>
    <property type="match status" value="1"/>
</dbReference>
<comment type="catalytic activity">
    <reaction evidence="2">
        <text>a (3E)-enoyl-CoA = a 4-saturated (2E)-enoyl-CoA</text>
        <dbReference type="Rhea" id="RHEA:45228"/>
        <dbReference type="ChEBI" id="CHEBI:58521"/>
        <dbReference type="ChEBI" id="CHEBI:85097"/>
        <dbReference type="EC" id="5.3.3.8"/>
    </reaction>
</comment>
<dbReference type="InterPro" id="IPR029045">
    <property type="entry name" value="ClpP/crotonase-like_dom_sf"/>
</dbReference>